<accession>A0A1D1V906</accession>
<name>A0A1D1V906_RAMVA</name>
<evidence type="ECO:0000313" key="1">
    <source>
        <dbReference type="EMBL" id="GAU97265.1"/>
    </source>
</evidence>
<protein>
    <submittedName>
        <fullName evidence="1">Uncharacterized protein</fullName>
    </submittedName>
</protein>
<gene>
    <name evidence="1" type="primary">RvY_08591-1</name>
    <name evidence="1" type="synonym">RvY_08591.1</name>
    <name evidence="1" type="ORF">RvY_08591</name>
</gene>
<dbReference type="EMBL" id="BDGG01000004">
    <property type="protein sequence ID" value="GAU97265.1"/>
    <property type="molecule type" value="Genomic_DNA"/>
</dbReference>
<dbReference type="Proteomes" id="UP000186922">
    <property type="component" value="Unassembled WGS sequence"/>
</dbReference>
<comment type="caution">
    <text evidence="1">The sequence shown here is derived from an EMBL/GenBank/DDBJ whole genome shotgun (WGS) entry which is preliminary data.</text>
</comment>
<dbReference type="AlphaFoldDB" id="A0A1D1V906"/>
<proteinExistence type="predicted"/>
<organism evidence="1 2">
    <name type="scientific">Ramazzottius varieornatus</name>
    <name type="common">Water bear</name>
    <name type="synonym">Tardigrade</name>
    <dbReference type="NCBI Taxonomy" id="947166"/>
    <lineage>
        <taxon>Eukaryota</taxon>
        <taxon>Metazoa</taxon>
        <taxon>Ecdysozoa</taxon>
        <taxon>Tardigrada</taxon>
        <taxon>Eutardigrada</taxon>
        <taxon>Parachela</taxon>
        <taxon>Hypsibioidea</taxon>
        <taxon>Ramazzottiidae</taxon>
        <taxon>Ramazzottius</taxon>
    </lineage>
</organism>
<keyword evidence="2" id="KW-1185">Reference proteome</keyword>
<evidence type="ECO:0000313" key="2">
    <source>
        <dbReference type="Proteomes" id="UP000186922"/>
    </source>
</evidence>
<reference evidence="1 2" key="1">
    <citation type="journal article" date="2016" name="Nat. Commun.">
        <title>Extremotolerant tardigrade genome and improved radiotolerance of human cultured cells by tardigrade-unique protein.</title>
        <authorList>
            <person name="Hashimoto T."/>
            <person name="Horikawa D.D."/>
            <person name="Saito Y."/>
            <person name="Kuwahara H."/>
            <person name="Kozuka-Hata H."/>
            <person name="Shin-I T."/>
            <person name="Minakuchi Y."/>
            <person name="Ohishi K."/>
            <person name="Motoyama A."/>
            <person name="Aizu T."/>
            <person name="Enomoto A."/>
            <person name="Kondo K."/>
            <person name="Tanaka S."/>
            <person name="Hara Y."/>
            <person name="Koshikawa S."/>
            <person name="Sagara H."/>
            <person name="Miura T."/>
            <person name="Yokobori S."/>
            <person name="Miyagawa K."/>
            <person name="Suzuki Y."/>
            <person name="Kubo T."/>
            <person name="Oyama M."/>
            <person name="Kohara Y."/>
            <person name="Fujiyama A."/>
            <person name="Arakawa K."/>
            <person name="Katayama T."/>
            <person name="Toyoda A."/>
            <person name="Kunieda T."/>
        </authorList>
    </citation>
    <scope>NUCLEOTIDE SEQUENCE [LARGE SCALE GENOMIC DNA]</scope>
    <source>
        <strain evidence="1 2">YOKOZUNA-1</strain>
    </source>
</reference>
<sequence length="239" mass="27060">MFFFAVGWAVFGRGSRRTISSRLRCQRTDHLQSDSRKAASSFHLEVRLKVYNSTNNTKWHLVDTIQIVIWADVAPHEAEVLREYIKENALFYFKHSVDDSATGKLRTLEYDRSTKKRAARQKLRMSAAEMSDDGDKAEIFWPTSGMVYLKLQCGLPVLTLLPWKNVELGRQEPENVFGKPCLFGPVVGKAVKGPAQHLSQVGTYTYDATGDFELEGKNQPWTDSKALAYGLTFECDLSV</sequence>